<dbReference type="UniPathway" id="UPA00085"/>
<protein>
    <recommendedName>
        <fullName evidence="10">Glycerol-3-phosphate acyltransferase</fullName>
    </recommendedName>
    <alternativeName>
        <fullName evidence="10">Acyl-PO4 G3P acyltransferase</fullName>
    </alternativeName>
    <alternativeName>
        <fullName evidence="10">Acyl-phosphate--glycerol-3-phosphate acyltransferase</fullName>
    </alternativeName>
    <alternativeName>
        <fullName evidence="10">G3P acyltransferase</fullName>
        <shortName evidence="10">GPAT</shortName>
        <ecNumber evidence="10">2.3.1.275</ecNumber>
    </alternativeName>
    <alternativeName>
        <fullName evidence="10">Lysophosphatidic acid synthase</fullName>
        <shortName evidence="10">LPA synthase</shortName>
    </alternativeName>
</protein>
<comment type="caution">
    <text evidence="11">The sequence shown here is derived from an EMBL/GenBank/DDBJ whole genome shotgun (WGS) entry which is preliminary data.</text>
</comment>
<evidence type="ECO:0000256" key="4">
    <source>
        <dbReference type="ARBA" id="ARBA00022692"/>
    </source>
</evidence>
<organism evidence="11 12">
    <name type="scientific">Brumimicrobium oceani</name>
    <dbReference type="NCBI Taxonomy" id="2100725"/>
    <lineage>
        <taxon>Bacteria</taxon>
        <taxon>Pseudomonadati</taxon>
        <taxon>Bacteroidota</taxon>
        <taxon>Flavobacteriia</taxon>
        <taxon>Flavobacteriales</taxon>
        <taxon>Crocinitomicaceae</taxon>
        <taxon>Brumimicrobium</taxon>
    </lineage>
</organism>
<dbReference type="OrthoDB" id="9777124at2"/>
<evidence type="ECO:0000256" key="7">
    <source>
        <dbReference type="ARBA" id="ARBA00023136"/>
    </source>
</evidence>
<evidence type="ECO:0000313" key="11">
    <source>
        <dbReference type="EMBL" id="PWH81444.1"/>
    </source>
</evidence>
<keyword evidence="3 10" id="KW-0808">Transferase</keyword>
<comment type="catalytic activity">
    <reaction evidence="10">
        <text>an acyl phosphate + sn-glycerol 3-phosphate = a 1-acyl-sn-glycero-3-phosphate + phosphate</text>
        <dbReference type="Rhea" id="RHEA:34075"/>
        <dbReference type="ChEBI" id="CHEBI:43474"/>
        <dbReference type="ChEBI" id="CHEBI:57597"/>
        <dbReference type="ChEBI" id="CHEBI:57970"/>
        <dbReference type="ChEBI" id="CHEBI:59918"/>
        <dbReference type="EC" id="2.3.1.275"/>
    </reaction>
</comment>
<evidence type="ECO:0000256" key="9">
    <source>
        <dbReference type="ARBA" id="ARBA00023264"/>
    </source>
</evidence>
<evidence type="ECO:0000256" key="6">
    <source>
        <dbReference type="ARBA" id="ARBA00023098"/>
    </source>
</evidence>
<evidence type="ECO:0000256" key="1">
    <source>
        <dbReference type="ARBA" id="ARBA00022475"/>
    </source>
</evidence>
<keyword evidence="2 10" id="KW-0444">Lipid biosynthesis</keyword>
<evidence type="ECO:0000313" key="12">
    <source>
        <dbReference type="Proteomes" id="UP000245370"/>
    </source>
</evidence>
<keyword evidence="12" id="KW-1185">Reference proteome</keyword>
<keyword evidence="8 10" id="KW-0594">Phospholipid biosynthesis</keyword>
<feature type="transmembrane region" description="Helical" evidence="10">
    <location>
        <begin position="52"/>
        <end position="73"/>
    </location>
</feature>
<evidence type="ECO:0000256" key="10">
    <source>
        <dbReference type="HAMAP-Rule" id="MF_01043"/>
    </source>
</evidence>
<dbReference type="GO" id="GO:0008654">
    <property type="term" value="P:phospholipid biosynthetic process"/>
    <property type="evidence" value="ECO:0007669"/>
    <property type="project" value="UniProtKB-UniRule"/>
</dbReference>
<keyword evidence="4 10" id="KW-0812">Transmembrane</keyword>
<keyword evidence="7 10" id="KW-0472">Membrane</keyword>
<dbReference type="EMBL" id="QFRJ01000017">
    <property type="protein sequence ID" value="PWH81444.1"/>
    <property type="molecule type" value="Genomic_DNA"/>
</dbReference>
<feature type="transmembrane region" description="Helical" evidence="10">
    <location>
        <begin position="85"/>
        <end position="107"/>
    </location>
</feature>
<comment type="subcellular location">
    <subcellularLocation>
        <location evidence="10">Cell membrane</location>
        <topology evidence="10">Multi-pass membrane protein</topology>
    </subcellularLocation>
</comment>
<keyword evidence="1 10" id="KW-1003">Cell membrane</keyword>
<comment type="subunit">
    <text evidence="10">Probably interacts with PlsX.</text>
</comment>
<keyword evidence="6 10" id="KW-0443">Lipid metabolism</keyword>
<sequence>MDFLIFGLIAYLLGSIPTAVWVGKVKYDLDIREHGSKNAGATNTFRVLGKNAGILVLSVDVLKGILAVILPFLINDYLWNNDHLIHLKIVSGILVVLGHIFPVFASFNGGKGVATSLGVILGIHPPAALICVVLFLAVFIIFNYVSLGAIISSLAFPLLVVFAFKNENTSLTVFSIVLSSAVIILHHQNIKRLIQGNENKMNLFKK</sequence>
<comment type="function">
    <text evidence="10">Catalyzes the transfer of an acyl group from acyl-phosphate (acyl-PO(4)) to glycerol-3-phosphate (G3P) to form lysophosphatidic acid (LPA). This enzyme utilizes acyl-phosphate as fatty acyl donor, but not acyl-CoA or acyl-ACP.</text>
</comment>
<keyword evidence="9 10" id="KW-1208">Phospholipid metabolism</keyword>
<dbReference type="PANTHER" id="PTHR30309">
    <property type="entry name" value="INNER MEMBRANE PROTEIN YGIH"/>
    <property type="match status" value="1"/>
</dbReference>
<dbReference type="NCBIfam" id="TIGR00023">
    <property type="entry name" value="glycerol-3-phosphate 1-O-acyltransferase PlsY"/>
    <property type="match status" value="1"/>
</dbReference>
<reference evidence="11 12" key="2">
    <citation type="submission" date="2018-05" db="EMBL/GenBank/DDBJ databases">
        <authorList>
            <person name="Lanie J.A."/>
            <person name="Ng W.-L."/>
            <person name="Kazmierczak K.M."/>
            <person name="Andrzejewski T.M."/>
            <person name="Davidsen T.M."/>
            <person name="Wayne K.J."/>
            <person name="Tettelin H."/>
            <person name="Glass J.I."/>
            <person name="Rusch D."/>
            <person name="Podicherti R."/>
            <person name="Tsui H.-C.T."/>
            <person name="Winkler M.E."/>
        </authorList>
    </citation>
    <scope>NUCLEOTIDE SEQUENCE [LARGE SCALE GENOMIC DNA]</scope>
    <source>
        <strain evidence="11 12">C305</strain>
    </source>
</reference>
<dbReference type="SMART" id="SM01207">
    <property type="entry name" value="G3P_acyltransf"/>
    <property type="match status" value="1"/>
</dbReference>
<proteinExistence type="inferred from homology"/>
<evidence type="ECO:0000256" key="8">
    <source>
        <dbReference type="ARBA" id="ARBA00023209"/>
    </source>
</evidence>
<evidence type="ECO:0000256" key="3">
    <source>
        <dbReference type="ARBA" id="ARBA00022679"/>
    </source>
</evidence>
<gene>
    <name evidence="10 11" type="primary">plsY</name>
    <name evidence="11" type="ORF">DIT68_15030</name>
</gene>
<feature type="transmembrane region" description="Helical" evidence="10">
    <location>
        <begin position="144"/>
        <end position="164"/>
    </location>
</feature>
<reference evidence="11 12" key="1">
    <citation type="submission" date="2018-05" db="EMBL/GenBank/DDBJ databases">
        <title>Brumimicrobium oceani sp. nov., isolated from coastal sediment.</title>
        <authorList>
            <person name="Kou Y."/>
        </authorList>
    </citation>
    <scope>NUCLEOTIDE SEQUENCE [LARGE SCALE GENOMIC DNA]</scope>
    <source>
        <strain evidence="11 12">C305</strain>
    </source>
</reference>
<evidence type="ECO:0000256" key="2">
    <source>
        <dbReference type="ARBA" id="ARBA00022516"/>
    </source>
</evidence>
<dbReference type="GO" id="GO:0043772">
    <property type="term" value="F:acyl-phosphate glycerol-3-phosphate acyltransferase activity"/>
    <property type="evidence" value="ECO:0007669"/>
    <property type="project" value="UniProtKB-UniRule"/>
</dbReference>
<dbReference type="Pfam" id="PF02660">
    <property type="entry name" value="G3P_acyltransf"/>
    <property type="match status" value="1"/>
</dbReference>
<dbReference type="AlphaFoldDB" id="A0A2U2X114"/>
<dbReference type="InterPro" id="IPR003811">
    <property type="entry name" value="G3P_acylTferase_PlsY"/>
</dbReference>
<feature type="transmembrane region" description="Helical" evidence="10">
    <location>
        <begin position="170"/>
        <end position="187"/>
    </location>
</feature>
<dbReference type="PANTHER" id="PTHR30309:SF0">
    <property type="entry name" value="GLYCEROL-3-PHOSPHATE ACYLTRANSFERASE-RELATED"/>
    <property type="match status" value="1"/>
</dbReference>
<dbReference type="EC" id="2.3.1.275" evidence="10"/>
<dbReference type="GO" id="GO:0005886">
    <property type="term" value="C:plasma membrane"/>
    <property type="evidence" value="ECO:0007669"/>
    <property type="project" value="UniProtKB-SubCell"/>
</dbReference>
<dbReference type="HAMAP" id="MF_01043">
    <property type="entry name" value="PlsY"/>
    <property type="match status" value="1"/>
</dbReference>
<dbReference type="Proteomes" id="UP000245370">
    <property type="component" value="Unassembled WGS sequence"/>
</dbReference>
<keyword evidence="5 10" id="KW-1133">Transmembrane helix</keyword>
<name>A0A2U2X114_9FLAO</name>
<keyword evidence="11" id="KW-0012">Acyltransferase</keyword>
<comment type="similarity">
    <text evidence="10">Belongs to the PlsY family.</text>
</comment>
<evidence type="ECO:0000256" key="5">
    <source>
        <dbReference type="ARBA" id="ARBA00022989"/>
    </source>
</evidence>
<comment type="pathway">
    <text evidence="10">Lipid metabolism; phospholipid metabolism.</text>
</comment>
<accession>A0A2U2X114</accession>
<dbReference type="RefSeq" id="WP_109360644.1">
    <property type="nucleotide sequence ID" value="NZ_QFRJ01000017.1"/>
</dbReference>
<feature type="transmembrane region" description="Helical" evidence="10">
    <location>
        <begin position="113"/>
        <end position="137"/>
    </location>
</feature>